<dbReference type="EMBL" id="JBHMEA010000049">
    <property type="protein sequence ID" value="MFB9233360.1"/>
    <property type="molecule type" value="Genomic_DNA"/>
</dbReference>
<dbReference type="EC" id="5.3.1.16" evidence="9"/>
<organism evidence="11 12">
    <name type="scientific">Pseudohalocynthiibacter aestuariivivens</name>
    <dbReference type="NCBI Taxonomy" id="1591409"/>
    <lineage>
        <taxon>Bacteria</taxon>
        <taxon>Pseudomonadati</taxon>
        <taxon>Pseudomonadota</taxon>
        <taxon>Alphaproteobacteria</taxon>
        <taxon>Rhodobacterales</taxon>
        <taxon>Paracoccaceae</taxon>
        <taxon>Pseudohalocynthiibacter</taxon>
    </lineage>
</organism>
<feature type="active site" description="Proton donor" evidence="9">
    <location>
        <position position="128"/>
    </location>
</feature>
<dbReference type="PANTHER" id="PTHR43090">
    <property type="entry name" value="1-(5-PHOSPHORIBOSYL)-5-[(5-PHOSPHORIBOSYLAMINO)METHYLIDENEAMINO] IMIDAZOLE-4-CARBOXAMIDE ISOMERASE"/>
    <property type="match status" value="1"/>
</dbReference>
<comment type="subcellular location">
    <subcellularLocation>
        <location evidence="2 9">Cytoplasm</location>
    </subcellularLocation>
</comment>
<keyword evidence="8 9" id="KW-0413">Isomerase</keyword>
<keyword evidence="7 9" id="KW-0368">Histidine biosynthesis</keyword>
<dbReference type="HAMAP" id="MF_01014">
    <property type="entry name" value="HisA"/>
    <property type="match status" value="1"/>
</dbReference>
<sequence length="247" mass="26721">MIIYPTIELQKGRCVSLNRGRLDEPMIWHVDPVEKAREFAVAGAEWMQITDFDAIVGDDCNEDLIAEIILTAGIPVQIAGGIRTQEQVSGWIEKGAGRVVIGTLAALDPVLVKRLARLYPDQIVLAVDVWQGKVMTEGWKTSSAFEPAAFLEEFDGVPFAAIIITDIDADVEDTEASLSLVSALVGRTRTPVIANGLVRVADDVSRLKYAGNVAGAIVSRALFRKTLSLEEALAAARSEVESVAEFI</sequence>
<evidence type="ECO:0000256" key="10">
    <source>
        <dbReference type="RuleBase" id="RU003657"/>
    </source>
</evidence>
<dbReference type="InterPro" id="IPR006062">
    <property type="entry name" value="His_biosynth"/>
</dbReference>
<comment type="similarity">
    <text evidence="4 9 10">Belongs to the HisA/HisF family.</text>
</comment>
<keyword evidence="6 9" id="KW-0028">Amino-acid biosynthesis</keyword>
<evidence type="ECO:0000313" key="12">
    <source>
        <dbReference type="Proteomes" id="UP001589683"/>
    </source>
</evidence>
<reference evidence="11 12" key="1">
    <citation type="submission" date="2024-09" db="EMBL/GenBank/DDBJ databases">
        <authorList>
            <person name="Sun Q."/>
            <person name="Mori K."/>
        </authorList>
    </citation>
    <scope>NUCLEOTIDE SEQUENCE [LARGE SCALE GENOMIC DNA]</scope>
    <source>
        <strain evidence="11 12">CECT 8726</strain>
    </source>
</reference>
<evidence type="ECO:0000256" key="1">
    <source>
        <dbReference type="ARBA" id="ARBA00000901"/>
    </source>
</evidence>
<evidence type="ECO:0000256" key="6">
    <source>
        <dbReference type="ARBA" id="ARBA00022605"/>
    </source>
</evidence>
<dbReference type="CDD" id="cd04732">
    <property type="entry name" value="HisA"/>
    <property type="match status" value="1"/>
</dbReference>
<feature type="active site" description="Proton acceptor" evidence="9">
    <location>
        <position position="8"/>
    </location>
</feature>
<evidence type="ECO:0000256" key="7">
    <source>
        <dbReference type="ARBA" id="ARBA00023102"/>
    </source>
</evidence>
<gene>
    <name evidence="9" type="primary">hisA</name>
    <name evidence="11" type="ORF">ACFFUT_16330</name>
</gene>
<evidence type="ECO:0000256" key="8">
    <source>
        <dbReference type="ARBA" id="ARBA00023235"/>
    </source>
</evidence>
<dbReference type="InterPro" id="IPR013785">
    <property type="entry name" value="Aldolase_TIM"/>
</dbReference>
<name>A0ABV5JJQ0_9RHOB</name>
<evidence type="ECO:0000256" key="3">
    <source>
        <dbReference type="ARBA" id="ARBA00005133"/>
    </source>
</evidence>
<comment type="pathway">
    <text evidence="3 9">Amino-acid biosynthesis; L-histidine biosynthesis; L-histidine from 5-phospho-alpha-D-ribose 1-diphosphate: step 4/9.</text>
</comment>
<dbReference type="InterPro" id="IPR023016">
    <property type="entry name" value="HisA/PriA"/>
</dbReference>
<dbReference type="Pfam" id="PF00977">
    <property type="entry name" value="His_biosynth"/>
    <property type="match status" value="1"/>
</dbReference>
<dbReference type="Gene3D" id="3.20.20.70">
    <property type="entry name" value="Aldolase class I"/>
    <property type="match status" value="1"/>
</dbReference>
<dbReference type="RefSeq" id="WP_213888280.1">
    <property type="nucleotide sequence ID" value="NZ_JAGFNU010000003.1"/>
</dbReference>
<evidence type="ECO:0000256" key="2">
    <source>
        <dbReference type="ARBA" id="ARBA00004496"/>
    </source>
</evidence>
<accession>A0ABV5JJQ0</accession>
<dbReference type="PANTHER" id="PTHR43090:SF2">
    <property type="entry name" value="1-(5-PHOSPHORIBOSYL)-5-[(5-PHOSPHORIBOSYLAMINO)METHYLIDENEAMINO] IMIDAZOLE-4-CARBOXAMIDE ISOMERASE"/>
    <property type="match status" value="1"/>
</dbReference>
<evidence type="ECO:0000256" key="4">
    <source>
        <dbReference type="ARBA" id="ARBA00009667"/>
    </source>
</evidence>
<evidence type="ECO:0000313" key="11">
    <source>
        <dbReference type="EMBL" id="MFB9233360.1"/>
    </source>
</evidence>
<protein>
    <recommendedName>
        <fullName evidence="9">1-(5-phosphoribosyl)-5-[(5-phosphoribosylamino)methylideneamino] imidazole-4-carboxamide isomerase</fullName>
        <ecNumber evidence="9">5.3.1.16</ecNumber>
    </recommendedName>
    <alternativeName>
        <fullName evidence="9">Phosphoribosylformimino-5-aminoimidazole carboxamide ribotide isomerase</fullName>
    </alternativeName>
</protein>
<comment type="caution">
    <text evidence="11">The sequence shown here is derived from an EMBL/GenBank/DDBJ whole genome shotgun (WGS) entry which is preliminary data.</text>
</comment>
<dbReference type="InterPro" id="IPR011060">
    <property type="entry name" value="RibuloseP-bd_barrel"/>
</dbReference>
<comment type="catalytic activity">
    <reaction evidence="1 9">
        <text>1-(5-phospho-beta-D-ribosyl)-5-[(5-phospho-beta-D-ribosylamino)methylideneamino]imidazole-4-carboxamide = 5-[(5-phospho-1-deoxy-D-ribulos-1-ylimino)methylamino]-1-(5-phospho-beta-D-ribosyl)imidazole-4-carboxamide</text>
        <dbReference type="Rhea" id="RHEA:15469"/>
        <dbReference type="ChEBI" id="CHEBI:58435"/>
        <dbReference type="ChEBI" id="CHEBI:58525"/>
        <dbReference type="EC" id="5.3.1.16"/>
    </reaction>
</comment>
<keyword evidence="5 9" id="KW-0963">Cytoplasm</keyword>
<evidence type="ECO:0000256" key="5">
    <source>
        <dbReference type="ARBA" id="ARBA00022490"/>
    </source>
</evidence>
<dbReference type="InterPro" id="IPR044524">
    <property type="entry name" value="Isoase_HisA-like"/>
</dbReference>
<proteinExistence type="inferred from homology"/>
<evidence type="ECO:0000256" key="9">
    <source>
        <dbReference type="HAMAP-Rule" id="MF_01014"/>
    </source>
</evidence>
<dbReference type="SUPFAM" id="SSF51366">
    <property type="entry name" value="Ribulose-phoshate binding barrel"/>
    <property type="match status" value="1"/>
</dbReference>
<keyword evidence="12" id="KW-1185">Reference proteome</keyword>
<dbReference type="Proteomes" id="UP001589683">
    <property type="component" value="Unassembled WGS sequence"/>
</dbReference>